<dbReference type="Proteomes" id="UP001474421">
    <property type="component" value="Unassembled WGS sequence"/>
</dbReference>
<keyword evidence="3" id="KW-1185">Reference proteome</keyword>
<sequence length="131" mass="14689">SSEDSRKPNKRAFRTKQLELDGDLAAGKGRGSGSNSRKKRWWQQPSTSFTQGDHLPLSPLCFFVEDQNEMNLQIAMPFATETGLAPGPEGCQSCTSGWQVKLQKRHPLTRSLDMPPPAMFMWGTDMYKKAL</sequence>
<dbReference type="AlphaFoldDB" id="A0AAW1BZ04"/>
<organism evidence="2 3">
    <name type="scientific">Crotalus adamanteus</name>
    <name type="common">Eastern diamondback rattlesnake</name>
    <dbReference type="NCBI Taxonomy" id="8729"/>
    <lineage>
        <taxon>Eukaryota</taxon>
        <taxon>Metazoa</taxon>
        <taxon>Chordata</taxon>
        <taxon>Craniata</taxon>
        <taxon>Vertebrata</taxon>
        <taxon>Euteleostomi</taxon>
        <taxon>Lepidosauria</taxon>
        <taxon>Squamata</taxon>
        <taxon>Bifurcata</taxon>
        <taxon>Unidentata</taxon>
        <taxon>Episquamata</taxon>
        <taxon>Toxicofera</taxon>
        <taxon>Serpentes</taxon>
        <taxon>Colubroidea</taxon>
        <taxon>Viperidae</taxon>
        <taxon>Crotalinae</taxon>
        <taxon>Crotalus</taxon>
    </lineage>
</organism>
<accession>A0AAW1BZ04</accession>
<proteinExistence type="predicted"/>
<gene>
    <name evidence="2" type="ORF">NXF25_005561</name>
</gene>
<name>A0AAW1BZ04_CROAD</name>
<protein>
    <submittedName>
        <fullName evidence="2">Ubiquitin thioesterase</fullName>
    </submittedName>
</protein>
<reference evidence="2 3" key="1">
    <citation type="journal article" date="2024" name="Proc. Natl. Acad. Sci. U.S.A.">
        <title>The genetic regulatory architecture and epigenomic basis for age-related changes in rattlesnake venom.</title>
        <authorList>
            <person name="Hogan M.P."/>
            <person name="Holding M.L."/>
            <person name="Nystrom G.S."/>
            <person name="Colston T.J."/>
            <person name="Bartlett D.A."/>
            <person name="Mason A.J."/>
            <person name="Ellsworth S.A."/>
            <person name="Rautsaw R.M."/>
            <person name="Lawrence K.C."/>
            <person name="Strickland J.L."/>
            <person name="He B."/>
            <person name="Fraser P."/>
            <person name="Margres M.J."/>
            <person name="Gilbert D.M."/>
            <person name="Gibbs H.L."/>
            <person name="Parkinson C.L."/>
            <person name="Rokyta D.R."/>
        </authorList>
    </citation>
    <scope>NUCLEOTIDE SEQUENCE [LARGE SCALE GENOMIC DNA]</scope>
    <source>
        <strain evidence="2">DRR0105</strain>
    </source>
</reference>
<feature type="non-terminal residue" evidence="2">
    <location>
        <position position="1"/>
    </location>
</feature>
<evidence type="ECO:0000313" key="2">
    <source>
        <dbReference type="EMBL" id="KAK9406787.1"/>
    </source>
</evidence>
<evidence type="ECO:0000256" key="1">
    <source>
        <dbReference type="SAM" id="MobiDB-lite"/>
    </source>
</evidence>
<dbReference type="EMBL" id="JAOTOJ010000002">
    <property type="protein sequence ID" value="KAK9406787.1"/>
    <property type="molecule type" value="Genomic_DNA"/>
</dbReference>
<feature type="region of interest" description="Disordered" evidence="1">
    <location>
        <begin position="1"/>
        <end position="55"/>
    </location>
</feature>
<comment type="caution">
    <text evidence="2">The sequence shown here is derived from an EMBL/GenBank/DDBJ whole genome shotgun (WGS) entry which is preliminary data.</text>
</comment>
<evidence type="ECO:0000313" key="3">
    <source>
        <dbReference type="Proteomes" id="UP001474421"/>
    </source>
</evidence>